<reference evidence="2" key="1">
    <citation type="submission" date="2022-10" db="EMBL/GenBank/DDBJ databases">
        <title>Tapping the CABI collections for fungal endophytes: first genome assemblies for Collariella, Neodidymelliopsis, Ascochyta clinopodiicola, Didymella pomorum, Didymosphaeria variabile, Neocosmospora piperis and Neocucurbitaria cava.</title>
        <authorList>
            <person name="Hill R."/>
        </authorList>
    </citation>
    <scope>NUCLEOTIDE SEQUENCE</scope>
    <source>
        <strain evidence="2">IMI 356814</strain>
    </source>
</reference>
<dbReference type="PANTHER" id="PTHR42080">
    <property type="entry name" value="SRR1 DOMAIN-CONTAINING PROTEIN"/>
    <property type="match status" value="1"/>
</dbReference>
<feature type="domain" description="SRR1-like" evidence="1">
    <location>
        <begin position="57"/>
        <end position="203"/>
    </location>
</feature>
<name>A0A9W8YC71_9PLEO</name>
<dbReference type="Pfam" id="PF07985">
    <property type="entry name" value="SRR1"/>
    <property type="match status" value="1"/>
</dbReference>
<protein>
    <recommendedName>
        <fullName evidence="1">SRR1-like domain-containing protein</fullName>
    </recommendedName>
</protein>
<gene>
    <name evidence="2" type="ORF">N0V83_003360</name>
</gene>
<dbReference type="PANTHER" id="PTHR42080:SF1">
    <property type="entry name" value="SRR1-LIKE DOMAIN-CONTAINING PROTEIN"/>
    <property type="match status" value="1"/>
</dbReference>
<dbReference type="InterPro" id="IPR012942">
    <property type="entry name" value="SRR1-like"/>
</dbReference>
<dbReference type="EMBL" id="JAPEUY010000005">
    <property type="protein sequence ID" value="KAJ4373069.1"/>
    <property type="molecule type" value="Genomic_DNA"/>
</dbReference>
<proteinExistence type="predicted"/>
<evidence type="ECO:0000259" key="1">
    <source>
        <dbReference type="Pfam" id="PF07985"/>
    </source>
</evidence>
<dbReference type="AlphaFoldDB" id="A0A9W8YC71"/>
<evidence type="ECO:0000313" key="2">
    <source>
        <dbReference type="EMBL" id="KAJ4373069.1"/>
    </source>
</evidence>
<comment type="caution">
    <text evidence="2">The sequence shown here is derived from an EMBL/GenBank/DDBJ whole genome shotgun (WGS) entry which is preliminary data.</text>
</comment>
<dbReference type="Proteomes" id="UP001140560">
    <property type="component" value="Unassembled WGS sequence"/>
</dbReference>
<organism evidence="2 3">
    <name type="scientific">Neocucurbitaria cava</name>
    <dbReference type="NCBI Taxonomy" id="798079"/>
    <lineage>
        <taxon>Eukaryota</taxon>
        <taxon>Fungi</taxon>
        <taxon>Dikarya</taxon>
        <taxon>Ascomycota</taxon>
        <taxon>Pezizomycotina</taxon>
        <taxon>Dothideomycetes</taxon>
        <taxon>Pleosporomycetidae</taxon>
        <taxon>Pleosporales</taxon>
        <taxon>Pleosporineae</taxon>
        <taxon>Cucurbitariaceae</taxon>
        <taxon>Neocucurbitaria</taxon>
    </lineage>
</organism>
<dbReference type="OrthoDB" id="5318346at2759"/>
<accession>A0A9W8YC71</accession>
<sequence>MSSAPVSEAVQAFAQLTRNRKSKVKSSSREWQYLSAMLQDHQALFEQSQLSQNISRQLKVTLKNSSTSVTTILSLGLGSLQVTREQTRRLKQLTILLSLRDTLRQVSGKQIGIYAQDPTFTRTDETFLNSLGISILRTPSGSDLGEAAAIICPSTLIYSPFLTLEAYEQLLFNAATPVQFFVGDDFNALLKKWPKHSAERAQVERVMKSGLSRYRRRAVDGEGFWKEQDGTFPMAVYGWVDGGERRREKAKI</sequence>
<evidence type="ECO:0000313" key="3">
    <source>
        <dbReference type="Proteomes" id="UP001140560"/>
    </source>
</evidence>
<keyword evidence="3" id="KW-1185">Reference proteome</keyword>